<accession>A0ACB9B6V6</accession>
<gene>
    <name evidence="1" type="ORF">L6452_19069</name>
</gene>
<keyword evidence="2" id="KW-1185">Reference proteome</keyword>
<sequence>MKEKRSKTGNQSKFDKLYNERSKPCDRIQQLEIDNTDLSNKLTADTSISSSYDYDSDESVGSFQSVSSMFQKMVFRKQTMKSNFSKPDQINTPKSFYVKSADKSANHFQKSPTQSPWKDQMVWVVKGSLEEAKLHRADKKKNRASRGFTECFLANPEHFLCSSIPRSRDSQLSVLRVLYLVNFRKMFVFQMSKFSNIVSDILDLVQTFLSHLLGQMAASNSPNVQMNENSVHEAHQEHSIPSSRITVHPPSNVNPDMLLILPSDMVPQTVKNHKFEFKLNINPLVNHILQNHPLNKALYDSADVLEIYVQQAWKTIHLTHITVGQIRCPVLRVNVDFYSTDISVELLRRSLEFTEANSREGRTEFDDLPTKETALTRIREMGYLSTGA</sequence>
<comment type="caution">
    <text evidence="1">The sequence shown here is derived from an EMBL/GenBank/DDBJ whole genome shotgun (WGS) entry which is preliminary data.</text>
</comment>
<organism evidence="1 2">
    <name type="scientific">Arctium lappa</name>
    <name type="common">Greater burdock</name>
    <name type="synonym">Lappa major</name>
    <dbReference type="NCBI Taxonomy" id="4217"/>
    <lineage>
        <taxon>Eukaryota</taxon>
        <taxon>Viridiplantae</taxon>
        <taxon>Streptophyta</taxon>
        <taxon>Embryophyta</taxon>
        <taxon>Tracheophyta</taxon>
        <taxon>Spermatophyta</taxon>
        <taxon>Magnoliopsida</taxon>
        <taxon>eudicotyledons</taxon>
        <taxon>Gunneridae</taxon>
        <taxon>Pentapetalae</taxon>
        <taxon>asterids</taxon>
        <taxon>campanulids</taxon>
        <taxon>Asterales</taxon>
        <taxon>Asteraceae</taxon>
        <taxon>Carduoideae</taxon>
        <taxon>Cardueae</taxon>
        <taxon>Arctiinae</taxon>
        <taxon>Arctium</taxon>
    </lineage>
</organism>
<dbReference type="EMBL" id="CM042052">
    <property type="protein sequence ID" value="KAI3718207.1"/>
    <property type="molecule type" value="Genomic_DNA"/>
</dbReference>
<proteinExistence type="predicted"/>
<name>A0ACB9B6V6_ARCLA</name>
<reference evidence="1 2" key="2">
    <citation type="journal article" date="2022" name="Mol. Ecol. Resour.">
        <title>The genomes of chicory, endive, great burdock and yacon provide insights into Asteraceae paleo-polyploidization history and plant inulin production.</title>
        <authorList>
            <person name="Fan W."/>
            <person name="Wang S."/>
            <person name="Wang H."/>
            <person name="Wang A."/>
            <person name="Jiang F."/>
            <person name="Liu H."/>
            <person name="Zhao H."/>
            <person name="Xu D."/>
            <person name="Zhang Y."/>
        </authorList>
    </citation>
    <scope>NUCLEOTIDE SEQUENCE [LARGE SCALE GENOMIC DNA]</scope>
    <source>
        <strain evidence="2">cv. Niubang</strain>
    </source>
</reference>
<dbReference type="Proteomes" id="UP001055879">
    <property type="component" value="Linkage Group LG06"/>
</dbReference>
<evidence type="ECO:0000313" key="2">
    <source>
        <dbReference type="Proteomes" id="UP001055879"/>
    </source>
</evidence>
<protein>
    <submittedName>
        <fullName evidence="1">Uncharacterized protein</fullName>
    </submittedName>
</protein>
<evidence type="ECO:0000313" key="1">
    <source>
        <dbReference type="EMBL" id="KAI3718207.1"/>
    </source>
</evidence>
<reference evidence="2" key="1">
    <citation type="journal article" date="2022" name="Mol. Ecol. Resour.">
        <title>The genomes of chicory, endive, great burdock and yacon provide insights into Asteraceae palaeo-polyploidization history and plant inulin production.</title>
        <authorList>
            <person name="Fan W."/>
            <person name="Wang S."/>
            <person name="Wang H."/>
            <person name="Wang A."/>
            <person name="Jiang F."/>
            <person name="Liu H."/>
            <person name="Zhao H."/>
            <person name="Xu D."/>
            <person name="Zhang Y."/>
        </authorList>
    </citation>
    <scope>NUCLEOTIDE SEQUENCE [LARGE SCALE GENOMIC DNA]</scope>
    <source>
        <strain evidence="2">cv. Niubang</strain>
    </source>
</reference>